<gene>
    <name evidence="1" type="ORF">KGD84_11945</name>
</gene>
<accession>A0ABX8BUY2</accession>
<evidence type="ECO:0008006" key="3">
    <source>
        <dbReference type="Google" id="ProtNLM"/>
    </source>
</evidence>
<keyword evidence="2" id="KW-1185">Reference proteome</keyword>
<dbReference type="EMBL" id="CP074133">
    <property type="protein sequence ID" value="QUX24907.1"/>
    <property type="molecule type" value="Genomic_DNA"/>
</dbReference>
<evidence type="ECO:0000313" key="1">
    <source>
        <dbReference type="EMBL" id="QUX24907.1"/>
    </source>
</evidence>
<organism evidence="1 2">
    <name type="scientific">Nocardiopsis changdeensis</name>
    <dbReference type="NCBI Taxonomy" id="2831969"/>
    <lineage>
        <taxon>Bacteria</taxon>
        <taxon>Bacillati</taxon>
        <taxon>Actinomycetota</taxon>
        <taxon>Actinomycetes</taxon>
        <taxon>Streptosporangiales</taxon>
        <taxon>Nocardiopsidaceae</taxon>
        <taxon>Nocardiopsis</taxon>
    </lineage>
</organism>
<evidence type="ECO:0000313" key="2">
    <source>
        <dbReference type="Proteomes" id="UP000676079"/>
    </source>
</evidence>
<dbReference type="RefSeq" id="WP_220560374.1">
    <property type="nucleotide sequence ID" value="NZ_CP074133.1"/>
</dbReference>
<dbReference type="Proteomes" id="UP000676079">
    <property type="component" value="Chromosome"/>
</dbReference>
<reference evidence="1 2" key="1">
    <citation type="submission" date="2021-05" db="EMBL/GenBank/DDBJ databases">
        <title>Direct Submission.</title>
        <authorList>
            <person name="Li K."/>
            <person name="Gao J."/>
        </authorList>
    </citation>
    <scope>NUCLEOTIDE SEQUENCE [LARGE SCALE GENOMIC DNA]</scope>
    <source>
        <strain evidence="1 2">Mg02</strain>
    </source>
</reference>
<name>A0ABX8BUY2_9ACTN</name>
<proteinExistence type="predicted"/>
<sequence length="182" mass="20714">MRRREREEDTDEKIERILRELSPRERERLMAVVAVGMEPKRLIAPLTDRLVEVFREHTEHELTPQQAREIARLALVENMGARQTHLSQLAQLLQDVEKQKGEGDPRVLSRRILDFCRASGLKKVTDTEDLSRYRVIAGHPGPGTTVKVVSPAFVDEISGRLIVSGEIRFLEAKSEKSGRGRA</sequence>
<protein>
    <recommendedName>
        <fullName evidence="3">DUF222 domain-containing protein</fullName>
    </recommendedName>
</protein>